<name>A0AAI8MIF7_9BRAD</name>
<proteinExistence type="predicted"/>
<dbReference type="KEGG" id="brs:S23_59970"/>
<dbReference type="EMBL" id="AP012279">
    <property type="protein sequence ID" value="BAL79186.1"/>
    <property type="molecule type" value="Genomic_DNA"/>
</dbReference>
<reference evidence="1 2" key="1">
    <citation type="journal article" date="2012" name="Microbes Environ.">
        <title>Complete genome sequence of Bradyrhizobium sp. S23321: insights into symbiosis evolution in soil oligotrophs.</title>
        <authorList>
            <person name="Okubo T."/>
            <person name="Tsukui T."/>
            <person name="Maita H."/>
            <person name="Okamoto S."/>
            <person name="Oshima K."/>
            <person name="Fujisawa T."/>
            <person name="Saito A."/>
            <person name="Futamata H."/>
            <person name="Hattori R."/>
            <person name="Shimomura Y."/>
            <person name="Haruta S."/>
            <person name="Morimoto S."/>
            <person name="Wang Y."/>
            <person name="Sakai Y."/>
            <person name="Hattori M."/>
            <person name="Aizawa S."/>
            <person name="Nagashima K.V.P."/>
            <person name="Masuda S."/>
            <person name="Hattori T."/>
            <person name="Yamashita A."/>
            <person name="Bao Z."/>
            <person name="Hayatsu M."/>
            <person name="Kajiya-Kanegae H."/>
            <person name="Yoshinaga I."/>
            <person name="Sakamoto K."/>
            <person name="Toyota K."/>
            <person name="Nakao M."/>
            <person name="Kohara M."/>
            <person name="Anda M."/>
            <person name="Niwa R."/>
            <person name="Jung-Hwan P."/>
            <person name="Sameshima-Saito R."/>
            <person name="Tokuda S."/>
            <person name="Yamamoto S."/>
            <person name="Yamamoto S."/>
            <person name="Yokoyama T."/>
            <person name="Akutsu T."/>
            <person name="Nakamura Y."/>
            <person name="Nakahira-Yanaka Y."/>
            <person name="Takada Hoshino Y."/>
            <person name="Hirakawa H."/>
            <person name="Mitsui H."/>
            <person name="Terasawa K."/>
            <person name="Itakura M."/>
            <person name="Sato S."/>
            <person name="Ikeda-Ohtsubo W."/>
            <person name="Sakakura N."/>
            <person name="Kaminuma E."/>
            <person name="Minamisawa K."/>
        </authorList>
    </citation>
    <scope>NUCLEOTIDE SEQUENCE [LARGE SCALE GENOMIC DNA]</scope>
    <source>
        <strain evidence="1 2">S23321</strain>
    </source>
</reference>
<protein>
    <submittedName>
        <fullName evidence="1">Uncharacterized protein</fullName>
    </submittedName>
</protein>
<organism evidence="1 2">
    <name type="scientific">Bradyrhizobium cosmicum</name>
    <dbReference type="NCBI Taxonomy" id="1404864"/>
    <lineage>
        <taxon>Bacteria</taxon>
        <taxon>Pseudomonadati</taxon>
        <taxon>Pseudomonadota</taxon>
        <taxon>Alphaproteobacteria</taxon>
        <taxon>Hyphomicrobiales</taxon>
        <taxon>Nitrobacteraceae</taxon>
        <taxon>Bradyrhizobium</taxon>
    </lineage>
</organism>
<evidence type="ECO:0000313" key="2">
    <source>
        <dbReference type="Proteomes" id="UP000007886"/>
    </source>
</evidence>
<dbReference type="AlphaFoldDB" id="A0AAI8MIF7"/>
<accession>A0AAI8MIF7</accession>
<evidence type="ECO:0000313" key="1">
    <source>
        <dbReference type="EMBL" id="BAL79186.1"/>
    </source>
</evidence>
<sequence>MPIDDGSWRQAGELLRKHYQHEVFDPTLLQPYYEAAVSLSLFVAKNSGIHFGKVRPEYYRVKGPPVALLALCALVLFVSNWDMNAATAAFAKLLSAPTPRDLTLGNVIGLNPFHEYAAWRLVIISAEVATKSPNGLDYDRQLSSTEAALRGEHLRWKEQKS</sequence>
<keyword evidence="2" id="KW-1185">Reference proteome</keyword>
<gene>
    <name evidence="1" type="ORF">S23_59970</name>
</gene>
<dbReference type="Proteomes" id="UP000007886">
    <property type="component" value="Chromosome"/>
</dbReference>